<accession>A0A5R9F2U3</accession>
<organism evidence="1 2">
    <name type="scientific">Exobacillus caeni</name>
    <dbReference type="NCBI Taxonomy" id="2574798"/>
    <lineage>
        <taxon>Bacteria</taxon>
        <taxon>Bacillati</taxon>
        <taxon>Bacillota</taxon>
        <taxon>Bacilli</taxon>
        <taxon>Bacillales</taxon>
        <taxon>Guptibacillaceae</taxon>
        <taxon>Exobacillus</taxon>
    </lineage>
</organism>
<name>A0A5R9F2U3_9BACL</name>
<evidence type="ECO:0000313" key="2">
    <source>
        <dbReference type="Proteomes" id="UP000308230"/>
    </source>
</evidence>
<keyword evidence="2" id="KW-1185">Reference proteome</keyword>
<dbReference type="Gene3D" id="3.30.70.1120">
    <property type="entry name" value="TT1725-like"/>
    <property type="match status" value="1"/>
</dbReference>
<evidence type="ECO:0000313" key="1">
    <source>
        <dbReference type="EMBL" id="TLS37371.1"/>
    </source>
</evidence>
<dbReference type="EMBL" id="SWLG01000006">
    <property type="protein sequence ID" value="TLS37371.1"/>
    <property type="molecule type" value="Genomic_DNA"/>
</dbReference>
<dbReference type="InterPro" id="IPR036746">
    <property type="entry name" value="TT1725-like_sf"/>
</dbReference>
<reference evidence="1 2" key="1">
    <citation type="submission" date="2019-04" db="EMBL/GenBank/DDBJ databases">
        <title>Bacillus caeni sp. nov., a bacterium isolated from mangrove sediment.</title>
        <authorList>
            <person name="Huang H."/>
            <person name="Mo K."/>
            <person name="Hu Y."/>
        </authorList>
    </citation>
    <scope>NUCLEOTIDE SEQUENCE [LARGE SCALE GENOMIC DNA]</scope>
    <source>
        <strain evidence="1 2">HB172195</strain>
    </source>
</reference>
<dbReference type="PANTHER" id="PTHR36441:SF1">
    <property type="entry name" value="DUF503 DOMAIN-CONTAINING PROTEIN"/>
    <property type="match status" value="1"/>
</dbReference>
<dbReference type="InterPro" id="IPR007546">
    <property type="entry name" value="DUF503"/>
</dbReference>
<dbReference type="Proteomes" id="UP000308230">
    <property type="component" value="Unassembled WGS sequence"/>
</dbReference>
<dbReference type="RefSeq" id="WP_138125740.1">
    <property type="nucleotide sequence ID" value="NZ_SWLG01000006.1"/>
</dbReference>
<comment type="caution">
    <text evidence="1">The sequence shown here is derived from an EMBL/GenBank/DDBJ whole genome shotgun (WGS) entry which is preliminary data.</text>
</comment>
<proteinExistence type="predicted"/>
<dbReference type="SUPFAM" id="SSF103007">
    <property type="entry name" value="Hypothetical protein TT1725"/>
    <property type="match status" value="1"/>
</dbReference>
<dbReference type="Pfam" id="PF04456">
    <property type="entry name" value="DUF503"/>
    <property type="match status" value="1"/>
</dbReference>
<sequence>MIGFVRCECIIYDAHSLKEKRSVLKSVITRIKQQYNVSVAELDHHDVWQRTEIGIVSLSTNRTGAEKELQRAIGMIESRPEIELANTVYEWL</sequence>
<dbReference type="PANTHER" id="PTHR36441">
    <property type="entry name" value="HYPOTHETICAL CYTOSOLIC PROTEIN"/>
    <property type="match status" value="1"/>
</dbReference>
<protein>
    <submittedName>
        <fullName evidence="1">DUF503 family protein</fullName>
    </submittedName>
</protein>
<gene>
    <name evidence="1" type="ORF">FCL54_09460</name>
</gene>
<dbReference type="OrthoDB" id="9809023at2"/>
<dbReference type="AlphaFoldDB" id="A0A5R9F2U3"/>